<name>A0A8B2NRZ8_9HYPH</name>
<evidence type="ECO:0008006" key="3">
    <source>
        <dbReference type="Google" id="ProtNLM"/>
    </source>
</evidence>
<dbReference type="Pfam" id="PF08904">
    <property type="entry name" value="EipB_like"/>
    <property type="match status" value="1"/>
</dbReference>
<dbReference type="Proteomes" id="UP000249590">
    <property type="component" value="Unassembled WGS sequence"/>
</dbReference>
<sequence length="307" mass="32281">MSSLAGRAGPRRVFGPAGHAVRIATAALASLLAASAAASAPQPALVPHRAVYDLSLARVEPSVSILSVNGTLVYELEGSPCDGYTVTSTFQTNTVDREGQMSRTDLRTSTYETVGPAEFHFLNQTFAQDDGKTLVDGTATGTATGTMVEINKPKPASFELSRAVFPTQHTRLVLMAAANGERVLEAPMFDGGGAADTVYDTTTVIGPAVTNLPGATDREREAFGALADATNRPTYTTSISYFDQAADSGETVPDYVISFRMMDNGISYAATFDYGNFVLNGRLIDLEVMPQPQCPATAGGSESDGTK</sequence>
<comment type="caution">
    <text evidence="1">The sequence shown here is derived from an EMBL/GenBank/DDBJ whole genome shotgun (WGS) entry which is preliminary data.</text>
</comment>
<evidence type="ECO:0000313" key="1">
    <source>
        <dbReference type="EMBL" id="RAH98152.1"/>
    </source>
</evidence>
<dbReference type="RefSeq" id="WP_111350868.1">
    <property type="nucleotide sequence ID" value="NZ_QHHQ01000007.1"/>
</dbReference>
<reference evidence="1 2" key="1">
    <citation type="submission" date="2018-05" db="EMBL/GenBank/DDBJ databases">
        <title>Acuticoccus sediminis sp. nov., isolated from deep-sea sediment of Indian Ocean.</title>
        <authorList>
            <person name="Liu X."/>
            <person name="Lai Q."/>
            <person name="Du Y."/>
            <person name="Sun F."/>
            <person name="Zhang X."/>
            <person name="Wang S."/>
            <person name="Shao Z."/>
        </authorList>
    </citation>
    <scope>NUCLEOTIDE SEQUENCE [LARGE SCALE GENOMIC DNA]</scope>
    <source>
        <strain evidence="1 2">PTG4-2</strain>
    </source>
</reference>
<dbReference type="EMBL" id="QHHQ01000007">
    <property type="protein sequence ID" value="RAH98152.1"/>
    <property type="molecule type" value="Genomic_DNA"/>
</dbReference>
<dbReference type="AlphaFoldDB" id="A0A8B2NRZ8"/>
<organism evidence="1 2">
    <name type="scientific">Acuticoccus sediminis</name>
    <dbReference type="NCBI Taxonomy" id="2184697"/>
    <lineage>
        <taxon>Bacteria</taxon>
        <taxon>Pseudomonadati</taxon>
        <taxon>Pseudomonadota</taxon>
        <taxon>Alphaproteobacteria</taxon>
        <taxon>Hyphomicrobiales</taxon>
        <taxon>Amorphaceae</taxon>
        <taxon>Acuticoccus</taxon>
    </lineage>
</organism>
<dbReference type="OrthoDB" id="9815514at2"/>
<evidence type="ECO:0000313" key="2">
    <source>
        <dbReference type="Proteomes" id="UP000249590"/>
    </source>
</evidence>
<proteinExistence type="predicted"/>
<accession>A0A8B2NRZ8</accession>
<protein>
    <recommendedName>
        <fullName evidence="3">DUF1849 family protein</fullName>
    </recommendedName>
</protein>
<keyword evidence="2" id="KW-1185">Reference proteome</keyword>
<dbReference type="InterPro" id="IPR015000">
    <property type="entry name" value="EipB-like"/>
</dbReference>
<gene>
    <name evidence="1" type="ORF">DLJ53_25885</name>
</gene>